<proteinExistence type="predicted"/>
<feature type="compositionally biased region" description="Low complexity" evidence="1">
    <location>
        <begin position="28"/>
        <end position="49"/>
    </location>
</feature>
<dbReference type="Proteomes" id="UP000295075">
    <property type="component" value="Unassembled WGS sequence"/>
</dbReference>
<dbReference type="EMBL" id="SMKA01000206">
    <property type="protein sequence ID" value="TDC21866.1"/>
    <property type="molecule type" value="Genomic_DNA"/>
</dbReference>
<feature type="chain" id="PRO_5039114143" evidence="2">
    <location>
        <begin position="26"/>
        <end position="180"/>
    </location>
</feature>
<dbReference type="AlphaFoldDB" id="A0A4R4PIW8"/>
<keyword evidence="4" id="KW-1185">Reference proteome</keyword>
<protein>
    <submittedName>
        <fullName evidence="3">Uncharacterized protein</fullName>
    </submittedName>
</protein>
<evidence type="ECO:0000313" key="4">
    <source>
        <dbReference type="Proteomes" id="UP000295075"/>
    </source>
</evidence>
<evidence type="ECO:0000256" key="2">
    <source>
        <dbReference type="SAM" id="SignalP"/>
    </source>
</evidence>
<keyword evidence="2" id="KW-0732">Signal</keyword>
<gene>
    <name evidence="3" type="ORF">E1261_32320</name>
</gene>
<evidence type="ECO:0000256" key="1">
    <source>
        <dbReference type="SAM" id="MobiDB-lite"/>
    </source>
</evidence>
<reference evidence="3 4" key="1">
    <citation type="submission" date="2019-03" db="EMBL/GenBank/DDBJ databases">
        <title>Draft genome sequences of novel Actinobacteria.</title>
        <authorList>
            <person name="Sahin N."/>
            <person name="Ay H."/>
            <person name="Saygin H."/>
        </authorList>
    </citation>
    <scope>NUCLEOTIDE SEQUENCE [LARGE SCALE GENOMIC DNA]</scope>
    <source>
        <strain evidence="3 4">JCM 30547</strain>
    </source>
</reference>
<accession>A0A4R4PIW8</accession>
<dbReference type="OrthoDB" id="3674563at2"/>
<feature type="signal peptide" evidence="2">
    <location>
        <begin position="1"/>
        <end position="25"/>
    </location>
</feature>
<feature type="compositionally biased region" description="Pro residues" evidence="1">
    <location>
        <begin position="50"/>
        <end position="70"/>
    </location>
</feature>
<evidence type="ECO:0000313" key="3">
    <source>
        <dbReference type="EMBL" id="TDC21866.1"/>
    </source>
</evidence>
<dbReference type="RefSeq" id="WP_132413317.1">
    <property type="nucleotide sequence ID" value="NZ_SMKA01000206.1"/>
</dbReference>
<organism evidence="3 4">
    <name type="scientific">Kribbella albertanoniae</name>
    <dbReference type="NCBI Taxonomy" id="1266829"/>
    <lineage>
        <taxon>Bacteria</taxon>
        <taxon>Bacillati</taxon>
        <taxon>Actinomycetota</taxon>
        <taxon>Actinomycetes</taxon>
        <taxon>Propionibacteriales</taxon>
        <taxon>Kribbellaceae</taxon>
        <taxon>Kribbella</taxon>
    </lineage>
</organism>
<comment type="caution">
    <text evidence="3">The sequence shown here is derived from an EMBL/GenBank/DDBJ whole genome shotgun (WGS) entry which is preliminary data.</text>
</comment>
<dbReference type="PROSITE" id="PS51257">
    <property type="entry name" value="PROKAR_LIPOPROTEIN"/>
    <property type="match status" value="1"/>
</dbReference>
<feature type="region of interest" description="Disordered" evidence="1">
    <location>
        <begin position="27"/>
        <end position="79"/>
    </location>
</feature>
<sequence length="180" mass="18186">MNLAVTRTAVLAVALLMLAACGSSGDQVATTPSASVPTASATTPSESSPAPTPTPAPPTKPKPKPTPKPVPKAKDGSNYAACSDSNCEVLLRPSTTLRFRGGTLKIGKIGKFVPFTISGRYGGGSGQLAPGCVLNFRPGGTGVACRTGTGSLSRSLDKPGLNLRLPYIGGGRAILNLRAL</sequence>
<name>A0A4R4PIW8_9ACTN</name>